<organism evidence="2 4">
    <name type="scientific">Pseudomonas syringae pv. delphinii</name>
    <dbReference type="NCBI Taxonomy" id="192088"/>
    <lineage>
        <taxon>Bacteria</taxon>
        <taxon>Pseudomonadati</taxon>
        <taxon>Pseudomonadota</taxon>
        <taxon>Gammaproteobacteria</taxon>
        <taxon>Pseudomonadales</taxon>
        <taxon>Pseudomonadaceae</taxon>
        <taxon>Pseudomonas</taxon>
    </lineage>
</organism>
<protein>
    <submittedName>
        <fullName evidence="2">Uncharacterized protein</fullName>
    </submittedName>
</protein>
<feature type="region of interest" description="Disordered" evidence="1">
    <location>
        <begin position="47"/>
        <end position="68"/>
    </location>
</feature>
<evidence type="ECO:0000313" key="3">
    <source>
        <dbReference type="EMBL" id="RMQ27239.1"/>
    </source>
</evidence>
<evidence type="ECO:0000256" key="1">
    <source>
        <dbReference type="SAM" id="MobiDB-lite"/>
    </source>
</evidence>
<evidence type="ECO:0000313" key="5">
    <source>
        <dbReference type="Proteomes" id="UP000269044"/>
    </source>
</evidence>
<dbReference type="AlphaFoldDB" id="A0A3M4C9G1"/>
<accession>A0A3M4C9G1</accession>
<dbReference type="RefSeq" id="WP_057436742.1">
    <property type="nucleotide sequence ID" value="NZ_LJQH01000272.1"/>
</dbReference>
<proteinExistence type="predicted"/>
<evidence type="ECO:0000313" key="4">
    <source>
        <dbReference type="Proteomes" id="UP000267908"/>
    </source>
</evidence>
<dbReference type="EMBL" id="RBQG01000296">
    <property type="protein sequence ID" value="RMP07843.1"/>
    <property type="molecule type" value="Genomic_DNA"/>
</dbReference>
<evidence type="ECO:0000313" key="2">
    <source>
        <dbReference type="EMBL" id="RMP07843.1"/>
    </source>
</evidence>
<comment type="caution">
    <text evidence="2">The sequence shown here is derived from an EMBL/GenBank/DDBJ whole genome shotgun (WGS) entry which is preliminary data.</text>
</comment>
<dbReference type="Proteomes" id="UP000269044">
    <property type="component" value="Unassembled WGS sequence"/>
</dbReference>
<dbReference type="EMBL" id="RBRA01000069">
    <property type="protein sequence ID" value="RMQ27239.1"/>
    <property type="molecule type" value="Genomic_DNA"/>
</dbReference>
<gene>
    <name evidence="3" type="ORF">ALQ08_02288</name>
    <name evidence="2" type="ORF">ALQ28_01618</name>
</gene>
<sequence>MFIEFDLNRNGFDALMRHCQTYRLETGDAREDQRLLDALEALLEAMQVSDQSADEGQEPCRWPQGIRP</sequence>
<name>A0A3M4C9G1_9PSED</name>
<reference evidence="4 5" key="1">
    <citation type="submission" date="2018-08" db="EMBL/GenBank/DDBJ databases">
        <title>Recombination of ecologically and evolutionarily significant loci maintains genetic cohesion in the Pseudomonas syringae species complex.</title>
        <authorList>
            <person name="Dillon M."/>
            <person name="Thakur S."/>
            <person name="Almeida R.N.D."/>
            <person name="Weir B.S."/>
            <person name="Guttman D.S."/>
        </authorList>
    </citation>
    <scope>NUCLEOTIDE SEQUENCE [LARGE SCALE GENOMIC DNA]</scope>
    <source>
        <strain evidence="3 5">ICMP 13052</strain>
        <strain evidence="2 4">ICMP 4330</strain>
    </source>
</reference>
<dbReference type="Proteomes" id="UP000267908">
    <property type="component" value="Unassembled WGS sequence"/>
</dbReference>